<evidence type="ECO:0000313" key="3">
    <source>
        <dbReference type="EMBL" id="STO59042.1"/>
    </source>
</evidence>
<dbReference type="NCBIfam" id="TIGR02292">
    <property type="entry name" value="ygfB_yecA"/>
    <property type="match status" value="1"/>
</dbReference>
<dbReference type="PANTHER" id="PTHR37528:SF1">
    <property type="entry name" value="UPF0149 PROTEIN YGFB"/>
    <property type="match status" value="1"/>
</dbReference>
<dbReference type="SUPFAM" id="SSF101327">
    <property type="entry name" value="YgfB-like"/>
    <property type="match status" value="1"/>
</dbReference>
<evidence type="ECO:0000256" key="2">
    <source>
        <dbReference type="HAMAP-Rule" id="MF_00346"/>
    </source>
</evidence>
<dbReference type="Pfam" id="PF03695">
    <property type="entry name" value="UPF0149"/>
    <property type="match status" value="1"/>
</dbReference>
<dbReference type="EMBL" id="UGHF01000001">
    <property type="protein sequence ID" value="STO59042.1"/>
    <property type="molecule type" value="Genomic_DNA"/>
</dbReference>
<dbReference type="RefSeq" id="WP_078217814.1">
    <property type="nucleotide sequence ID" value="NZ_MUXZ01000006.1"/>
</dbReference>
<evidence type="ECO:0000256" key="1">
    <source>
        <dbReference type="ARBA" id="ARBA00038308"/>
    </source>
</evidence>
<proteinExistence type="inferred from homology"/>
<dbReference type="AlphaFoldDB" id="A0A1V4B361"/>
<accession>A0A1V4B361</accession>
<dbReference type="InterPro" id="IPR036255">
    <property type="entry name" value="YgfB-like_sf"/>
</dbReference>
<dbReference type="Gene3D" id="1.20.120.740">
    <property type="entry name" value="YgfB uncharacterised protein family UPF0149, PF03695"/>
    <property type="match status" value="1"/>
</dbReference>
<dbReference type="Proteomes" id="UP000254329">
    <property type="component" value="Unassembled WGS sequence"/>
</dbReference>
<keyword evidence="4" id="KW-1185">Reference proteome</keyword>
<sequence length="185" mass="21113">MSEQFLTYSELNQQFKQANLASTVAELHGFITGLVCGGIRDQSWLPIVYQFTNDDHAYPSAILKEVEKIYQEINRTLSDVDGFNFELWLPEEDDVFARVEAMSEWCNHFLLGLGLNQPNLGKETGEIGEALDDLQNISQLGYEEDDDQEELSEALEEVIEYVRTIACLFFNHFTPASETKEPVLH</sequence>
<dbReference type="InterPro" id="IPR011978">
    <property type="entry name" value="YgfB-like"/>
</dbReference>
<evidence type="ECO:0000313" key="4">
    <source>
        <dbReference type="Proteomes" id="UP000254329"/>
    </source>
</evidence>
<dbReference type="FunFam" id="1.20.120.740:FF:000001">
    <property type="entry name" value="UPF0149 protein YgfB"/>
    <property type="match status" value="1"/>
</dbReference>
<protein>
    <recommendedName>
        <fullName evidence="2">UPF0149 protein NCTC1659_00265</fullName>
    </recommendedName>
</protein>
<reference evidence="3 4" key="1">
    <citation type="submission" date="2018-06" db="EMBL/GenBank/DDBJ databases">
        <authorList>
            <consortium name="Pathogen Informatics"/>
            <person name="Doyle S."/>
        </authorList>
    </citation>
    <scope>NUCLEOTIDE SEQUENCE [LARGE SCALE GENOMIC DNA]</scope>
    <source>
        <strain evidence="3 4">NCTC1659</strain>
    </source>
</reference>
<dbReference type="HAMAP" id="MF_00346">
    <property type="entry name" value="UPF0149"/>
    <property type="match status" value="1"/>
</dbReference>
<comment type="similarity">
    <text evidence="1 2">Belongs to the UPF0149 family.</text>
</comment>
<dbReference type="STRING" id="733.B0186_02455"/>
<dbReference type="GO" id="GO:0005829">
    <property type="term" value="C:cytosol"/>
    <property type="evidence" value="ECO:0007669"/>
    <property type="project" value="TreeGrafter"/>
</dbReference>
<name>A0A1V4B361_9PAST</name>
<organism evidence="3 4">
    <name type="scientific">Canicola haemoglobinophilus</name>
    <dbReference type="NCBI Taxonomy" id="733"/>
    <lineage>
        <taxon>Bacteria</taxon>
        <taxon>Pseudomonadati</taxon>
        <taxon>Pseudomonadota</taxon>
        <taxon>Gammaproteobacteria</taxon>
        <taxon>Pasteurellales</taxon>
        <taxon>Pasteurellaceae</taxon>
        <taxon>Canicola</taxon>
    </lineage>
</organism>
<dbReference type="NCBIfam" id="NF002477">
    <property type="entry name" value="PRK01736.1"/>
    <property type="match status" value="1"/>
</dbReference>
<dbReference type="PANTHER" id="PTHR37528">
    <property type="entry name" value="UPF0149 PROTEIN YGFB"/>
    <property type="match status" value="1"/>
</dbReference>
<gene>
    <name evidence="3" type="ORF">NCTC1659_00265</name>
</gene>